<accession>A0A0Q3JHE6</accession>
<sequence>MEDPMPSKQASRTPHRSGRTSRGWEGRAEEDRSLPLHREDTRHPTSTTPTAAASRPQPSPTGARSGRIQATGRGRAAAPSLQRRPRQQERTQCPAASRPQQQATAALEPAKPVAAPSAAADPCRRQPARCRRLAQLAAPPLPPSRAAPAKEKTPRRRRPRGPAGLGRRISQAAARRRLAGGESWRRLGWSPPEPPREERREGQVLPRGAQ</sequence>
<gene>
    <name evidence="2" type="ORF">BRADI_1g33061v3</name>
</gene>
<feature type="compositionally biased region" description="Basic and acidic residues" evidence="1">
    <location>
        <begin position="22"/>
        <end position="43"/>
    </location>
</feature>
<feature type="compositionally biased region" description="Low complexity" evidence="1">
    <location>
        <begin position="44"/>
        <end position="56"/>
    </location>
</feature>
<keyword evidence="4" id="KW-1185">Reference proteome</keyword>
<evidence type="ECO:0000313" key="4">
    <source>
        <dbReference type="Proteomes" id="UP000008810"/>
    </source>
</evidence>
<feature type="region of interest" description="Disordered" evidence="1">
    <location>
        <begin position="1"/>
        <end position="210"/>
    </location>
</feature>
<dbReference type="Gramene" id="KQK17211">
    <property type="protein sequence ID" value="KQK17211"/>
    <property type="gene ID" value="BRADI_1g33061v3"/>
</dbReference>
<dbReference type="InParanoid" id="A0A0Q3JHE6"/>
<name>A0A0Q3JHE6_BRADI</name>
<evidence type="ECO:0000256" key="1">
    <source>
        <dbReference type="SAM" id="MobiDB-lite"/>
    </source>
</evidence>
<proteinExistence type="predicted"/>
<evidence type="ECO:0000313" key="2">
    <source>
        <dbReference type="EMBL" id="KQK17211.1"/>
    </source>
</evidence>
<reference evidence="3" key="3">
    <citation type="submission" date="2018-08" db="UniProtKB">
        <authorList>
            <consortium name="EnsemblPlants"/>
        </authorList>
    </citation>
    <scope>IDENTIFICATION</scope>
    <source>
        <strain evidence="3">cv. Bd21</strain>
    </source>
</reference>
<organism evidence="2">
    <name type="scientific">Brachypodium distachyon</name>
    <name type="common">Purple false brome</name>
    <name type="synonym">Trachynia distachya</name>
    <dbReference type="NCBI Taxonomy" id="15368"/>
    <lineage>
        <taxon>Eukaryota</taxon>
        <taxon>Viridiplantae</taxon>
        <taxon>Streptophyta</taxon>
        <taxon>Embryophyta</taxon>
        <taxon>Tracheophyta</taxon>
        <taxon>Spermatophyta</taxon>
        <taxon>Magnoliopsida</taxon>
        <taxon>Liliopsida</taxon>
        <taxon>Poales</taxon>
        <taxon>Poaceae</taxon>
        <taxon>BOP clade</taxon>
        <taxon>Pooideae</taxon>
        <taxon>Stipodae</taxon>
        <taxon>Brachypodieae</taxon>
        <taxon>Brachypodium</taxon>
    </lineage>
</organism>
<evidence type="ECO:0000313" key="3">
    <source>
        <dbReference type="EnsemblPlants" id="KQK17211"/>
    </source>
</evidence>
<protein>
    <submittedName>
        <fullName evidence="2 3">Uncharacterized protein</fullName>
    </submittedName>
</protein>
<dbReference type="EnsemblPlants" id="KQK17211">
    <property type="protein sequence ID" value="KQK17211"/>
    <property type="gene ID" value="BRADI_1g33061v3"/>
</dbReference>
<reference evidence="2" key="2">
    <citation type="submission" date="2017-06" db="EMBL/GenBank/DDBJ databases">
        <title>WGS assembly of Brachypodium distachyon.</title>
        <authorList>
            <consortium name="The International Brachypodium Initiative"/>
            <person name="Lucas S."/>
            <person name="Harmon-Smith M."/>
            <person name="Lail K."/>
            <person name="Tice H."/>
            <person name="Grimwood J."/>
            <person name="Bruce D."/>
            <person name="Barry K."/>
            <person name="Shu S."/>
            <person name="Lindquist E."/>
            <person name="Wang M."/>
            <person name="Pitluck S."/>
            <person name="Vogel J.P."/>
            <person name="Garvin D.F."/>
            <person name="Mockler T.C."/>
            <person name="Schmutz J."/>
            <person name="Rokhsar D."/>
            <person name="Bevan M.W."/>
        </authorList>
    </citation>
    <scope>NUCLEOTIDE SEQUENCE</scope>
    <source>
        <strain evidence="2">Bd21</strain>
    </source>
</reference>
<dbReference type="EMBL" id="CM000880">
    <property type="protein sequence ID" value="KQK17211.1"/>
    <property type="molecule type" value="Genomic_DNA"/>
</dbReference>
<reference evidence="2 3" key="1">
    <citation type="journal article" date="2010" name="Nature">
        <title>Genome sequencing and analysis of the model grass Brachypodium distachyon.</title>
        <authorList>
            <consortium name="International Brachypodium Initiative"/>
        </authorList>
    </citation>
    <scope>NUCLEOTIDE SEQUENCE [LARGE SCALE GENOMIC DNA]</scope>
    <source>
        <strain evidence="2 3">Bd21</strain>
    </source>
</reference>
<feature type="compositionally biased region" description="Low complexity" evidence="1">
    <location>
        <begin position="109"/>
        <end position="121"/>
    </location>
</feature>
<dbReference type="AlphaFoldDB" id="A0A0Q3JHE6"/>
<dbReference type="Proteomes" id="UP000008810">
    <property type="component" value="Chromosome 1"/>
</dbReference>